<dbReference type="VEuPathDB" id="FungiDB:QG37_08006"/>
<evidence type="ECO:0000313" key="3">
    <source>
        <dbReference type="Proteomes" id="UP000037122"/>
    </source>
</evidence>
<feature type="region of interest" description="Disordered" evidence="1">
    <location>
        <begin position="57"/>
        <end position="95"/>
    </location>
</feature>
<evidence type="ECO:0000313" key="2">
    <source>
        <dbReference type="EMBL" id="KND95681.1"/>
    </source>
</evidence>
<dbReference type="AlphaFoldDB" id="A0A0L0NNF6"/>
<feature type="compositionally biased region" description="Basic and acidic residues" evidence="1">
    <location>
        <begin position="61"/>
        <end position="80"/>
    </location>
</feature>
<protein>
    <submittedName>
        <fullName evidence="2">Uncharacterized protein</fullName>
    </submittedName>
</protein>
<proteinExistence type="predicted"/>
<sequence>MVHTFDEIRAPFVRFFFQKFPSARLSSGLAFCAASIWAICDKLVNATDMEQACFEENQRDEEDKGGKELAARKNQFESARRKSSIQHPAYRRREK</sequence>
<reference evidence="3" key="1">
    <citation type="journal article" date="2015" name="BMC Genomics">
        <title>Draft genome of a commonly misdiagnosed multidrug resistant pathogen Candida auris.</title>
        <authorList>
            <person name="Chatterjee S."/>
            <person name="Alampalli S.V."/>
            <person name="Nageshan R.K."/>
            <person name="Chettiar S.T."/>
            <person name="Joshi S."/>
            <person name="Tatu U.S."/>
        </authorList>
    </citation>
    <scope>NUCLEOTIDE SEQUENCE [LARGE SCALE GENOMIC DNA]</scope>
    <source>
        <strain evidence="3">6684</strain>
    </source>
</reference>
<accession>A0A0L0NNF6</accession>
<dbReference type="EMBL" id="LGST01000066">
    <property type="protein sequence ID" value="KND95681.1"/>
    <property type="molecule type" value="Genomic_DNA"/>
</dbReference>
<name>A0A0L0NNF6_CANAR</name>
<evidence type="ECO:0000256" key="1">
    <source>
        <dbReference type="SAM" id="MobiDB-lite"/>
    </source>
</evidence>
<organism evidence="2 3">
    <name type="scientific">Candidozyma auris</name>
    <name type="common">Yeast</name>
    <name type="synonym">Candida auris</name>
    <dbReference type="NCBI Taxonomy" id="498019"/>
    <lineage>
        <taxon>Eukaryota</taxon>
        <taxon>Fungi</taxon>
        <taxon>Dikarya</taxon>
        <taxon>Ascomycota</taxon>
        <taxon>Saccharomycotina</taxon>
        <taxon>Pichiomycetes</taxon>
        <taxon>Metschnikowiaceae</taxon>
        <taxon>Candidozyma</taxon>
    </lineage>
</organism>
<dbReference type="Proteomes" id="UP000037122">
    <property type="component" value="Unassembled WGS sequence"/>
</dbReference>
<gene>
    <name evidence="2" type="ORF">QG37_08006</name>
</gene>
<comment type="caution">
    <text evidence="2">The sequence shown here is derived from an EMBL/GenBank/DDBJ whole genome shotgun (WGS) entry which is preliminary data.</text>
</comment>
<feature type="compositionally biased region" description="Basic residues" evidence="1">
    <location>
        <begin position="81"/>
        <end position="95"/>
    </location>
</feature>